<comment type="caution">
    <text evidence="1">The sequence shown here is derived from an EMBL/GenBank/DDBJ whole genome shotgun (WGS) entry which is preliminary data.</text>
</comment>
<organism evidence="1 2">
    <name type="scientific">Phytophthora rubi</name>
    <dbReference type="NCBI Taxonomy" id="129364"/>
    <lineage>
        <taxon>Eukaryota</taxon>
        <taxon>Sar</taxon>
        <taxon>Stramenopiles</taxon>
        <taxon>Oomycota</taxon>
        <taxon>Peronosporomycetes</taxon>
        <taxon>Peronosporales</taxon>
        <taxon>Peronosporaceae</taxon>
        <taxon>Phytophthora</taxon>
    </lineage>
</organism>
<reference evidence="1 2" key="1">
    <citation type="submission" date="2018-08" db="EMBL/GenBank/DDBJ databases">
        <title>Genomic investigation of the strawberry pathogen Phytophthora fragariae indicates pathogenicity is determined by transcriptional variation in three key races.</title>
        <authorList>
            <person name="Adams T.M."/>
            <person name="Armitage A.D."/>
            <person name="Sobczyk M.K."/>
            <person name="Bates H.J."/>
            <person name="Dunwell J.M."/>
            <person name="Nellist C.F."/>
            <person name="Harrison R.J."/>
        </authorList>
    </citation>
    <scope>NUCLEOTIDE SEQUENCE [LARGE SCALE GENOMIC DNA]</scope>
    <source>
        <strain evidence="1 2">SCRP333</strain>
    </source>
</reference>
<keyword evidence="2" id="KW-1185">Reference proteome</keyword>
<proteinExistence type="predicted"/>
<evidence type="ECO:0000313" key="2">
    <source>
        <dbReference type="Proteomes" id="UP000434957"/>
    </source>
</evidence>
<name>A0A6A4FML0_9STRA</name>
<gene>
    <name evidence="1" type="ORF">PR003_g6410</name>
</gene>
<protein>
    <submittedName>
        <fullName evidence="1">Uncharacterized protein</fullName>
    </submittedName>
</protein>
<dbReference type="EMBL" id="QXFT01000285">
    <property type="protein sequence ID" value="KAE9348452.1"/>
    <property type="molecule type" value="Genomic_DNA"/>
</dbReference>
<accession>A0A6A4FML0</accession>
<evidence type="ECO:0000313" key="1">
    <source>
        <dbReference type="EMBL" id="KAE9348452.1"/>
    </source>
</evidence>
<dbReference type="AlphaFoldDB" id="A0A6A4FML0"/>
<dbReference type="Proteomes" id="UP000434957">
    <property type="component" value="Unassembled WGS sequence"/>
</dbReference>
<sequence>MPGIFRPSTFSRPWHAAAATTAVIVRHTSALLPVEPSAVLPEAPGALPFWVSPRGSRYVGRPYNSHRQAWRSSHFGCDVDRASAVLSVFFLLGRRSQTYSVLAPSLWIWVRLAHMQRSWIPLVLPLRRLRCLTPSRSFQLRRP</sequence>